<dbReference type="Pfam" id="PF06912">
    <property type="entry name" value="DUF1275"/>
    <property type="match status" value="1"/>
</dbReference>
<sequence length="201" mass="20432">MLAGYVDALGFLQLNGLFVSFMSGNSTRLAVGAALANPAGLLAGALIAAFVVGVIAGSAAGHLARDAREPVVLAATFVLLVISASGHAIGTTYPIPTLFMAAAMGAANNVFQRAGEVSVGVTYMTGTLVKLGQHVAAALFGGPRFGWMPYLLLWLSLVAGAIGGAITFPLLGLTAIWLATAFALMLMVAAIVINRASCARR</sequence>
<gene>
    <name evidence="2" type="ORF">FHS31_003024</name>
</gene>
<dbReference type="EMBL" id="JAAOZC010000010">
    <property type="protein sequence ID" value="NIJ09392.1"/>
    <property type="molecule type" value="Genomic_DNA"/>
</dbReference>
<dbReference type="InterPro" id="IPR010699">
    <property type="entry name" value="DUF1275"/>
</dbReference>
<feature type="transmembrane region" description="Helical" evidence="1">
    <location>
        <begin position="174"/>
        <end position="193"/>
    </location>
</feature>
<dbReference type="PANTHER" id="PTHR37314">
    <property type="entry name" value="SLR0142 PROTEIN"/>
    <property type="match status" value="1"/>
</dbReference>
<evidence type="ECO:0000256" key="1">
    <source>
        <dbReference type="SAM" id="Phobius"/>
    </source>
</evidence>
<comment type="caution">
    <text evidence="2">The sequence shown here is derived from an EMBL/GenBank/DDBJ whole genome shotgun (WGS) entry which is preliminary data.</text>
</comment>
<proteinExistence type="predicted"/>
<reference evidence="2 3" key="1">
    <citation type="submission" date="2020-03" db="EMBL/GenBank/DDBJ databases">
        <title>Genomic Encyclopedia of Type Strains, Phase III (KMG-III): the genomes of soil and plant-associated and newly described type strains.</title>
        <authorList>
            <person name="Whitman W."/>
        </authorList>
    </citation>
    <scope>NUCLEOTIDE SEQUENCE [LARGE SCALE GENOMIC DNA]</scope>
    <source>
        <strain evidence="2 3">CECT 8804</strain>
    </source>
</reference>
<keyword evidence="1" id="KW-0472">Membrane</keyword>
<dbReference type="Proteomes" id="UP000727456">
    <property type="component" value="Unassembled WGS sequence"/>
</dbReference>
<feature type="transmembrane region" description="Helical" evidence="1">
    <location>
        <begin position="71"/>
        <end position="90"/>
    </location>
</feature>
<keyword evidence="1" id="KW-1133">Transmembrane helix</keyword>
<organism evidence="2 3">
    <name type="scientific">Sphingomonas vulcanisoli</name>
    <dbReference type="NCBI Taxonomy" id="1658060"/>
    <lineage>
        <taxon>Bacteria</taxon>
        <taxon>Pseudomonadati</taxon>
        <taxon>Pseudomonadota</taxon>
        <taxon>Alphaproteobacteria</taxon>
        <taxon>Sphingomonadales</taxon>
        <taxon>Sphingomonadaceae</taxon>
        <taxon>Sphingomonas</taxon>
    </lineage>
</organism>
<dbReference type="PANTHER" id="PTHR37314:SF4">
    <property type="entry name" value="UPF0700 TRANSMEMBRANE PROTEIN YOAK"/>
    <property type="match status" value="1"/>
</dbReference>
<protein>
    <submittedName>
        <fullName evidence="2">Uncharacterized membrane protein YoaK (UPF0700 family)</fullName>
    </submittedName>
</protein>
<keyword evidence="1" id="KW-0812">Transmembrane</keyword>
<feature type="transmembrane region" description="Helical" evidence="1">
    <location>
        <begin position="110"/>
        <end position="129"/>
    </location>
</feature>
<keyword evidence="3" id="KW-1185">Reference proteome</keyword>
<name>A0ABX0TV48_9SPHN</name>
<accession>A0ABX0TV48</accession>
<feature type="transmembrane region" description="Helical" evidence="1">
    <location>
        <begin position="150"/>
        <end position="168"/>
    </location>
</feature>
<evidence type="ECO:0000313" key="2">
    <source>
        <dbReference type="EMBL" id="NIJ09392.1"/>
    </source>
</evidence>
<evidence type="ECO:0000313" key="3">
    <source>
        <dbReference type="Proteomes" id="UP000727456"/>
    </source>
</evidence>
<feature type="transmembrane region" description="Helical" evidence="1">
    <location>
        <begin position="39"/>
        <end position="59"/>
    </location>
</feature>